<accession>A0ABX9FCE7</accession>
<keyword evidence="3" id="KW-1185">Reference proteome</keyword>
<dbReference type="InterPro" id="IPR002625">
    <property type="entry name" value="Smr_dom"/>
</dbReference>
<evidence type="ECO:0000313" key="2">
    <source>
        <dbReference type="EMBL" id="RAZ42097.1"/>
    </source>
</evidence>
<dbReference type="Proteomes" id="UP000251072">
    <property type="component" value="Unassembled WGS sequence"/>
</dbReference>
<dbReference type="Gene3D" id="3.30.1370.110">
    <property type="match status" value="1"/>
</dbReference>
<dbReference type="EMBL" id="QMCH01000003">
    <property type="protein sequence ID" value="RAZ42097.1"/>
    <property type="molecule type" value="Genomic_DNA"/>
</dbReference>
<evidence type="ECO:0000313" key="3">
    <source>
        <dbReference type="Proteomes" id="UP000251072"/>
    </source>
</evidence>
<comment type="caution">
    <text evidence="2">The sequence shown here is derived from an EMBL/GenBank/DDBJ whole genome shotgun (WGS) entry which is preliminary data.</text>
</comment>
<gene>
    <name evidence="2" type="ORF">DP176_05860</name>
</gene>
<organism evidence="2 3">
    <name type="scientific">Polynucleobacter paneuropaeus</name>
    <dbReference type="NCBI Taxonomy" id="2527775"/>
    <lineage>
        <taxon>Bacteria</taxon>
        <taxon>Pseudomonadati</taxon>
        <taxon>Pseudomonadota</taxon>
        <taxon>Betaproteobacteria</taxon>
        <taxon>Burkholderiales</taxon>
        <taxon>Burkholderiaceae</taxon>
        <taxon>Polynucleobacter</taxon>
    </lineage>
</organism>
<dbReference type="Pfam" id="PF01713">
    <property type="entry name" value="Smr"/>
    <property type="match status" value="1"/>
</dbReference>
<name>A0ABX9FCE7_9BURK</name>
<sequence length="150" mass="16598">MPKEKSHLCLCLDCGGQRQLLGNCRLCDSAQTPEAITETLIFNMELGYPTIEEAINKFESYLDAAYDAGFKSMIVIHGYGSSGTGGGIKQTIRRHLEGNYYIPKVNHYYFGEDLKAGSEAYEELRKARSSIKKHQSHFLGNAGTSVLLLG</sequence>
<dbReference type="SUPFAM" id="SSF160443">
    <property type="entry name" value="SMR domain-like"/>
    <property type="match status" value="1"/>
</dbReference>
<reference evidence="2 3" key="1">
    <citation type="submission" date="2018-06" db="EMBL/GenBank/DDBJ databases">
        <title>Genome of strain Polynucleobacter sp. FUKU-NW-11.</title>
        <authorList>
            <person name="Hahn M.W."/>
        </authorList>
    </citation>
    <scope>NUCLEOTIDE SEQUENCE [LARGE SCALE GENOMIC DNA]</scope>
    <source>
        <strain evidence="3">FUKU-NW11</strain>
    </source>
</reference>
<feature type="domain" description="Smr" evidence="1">
    <location>
        <begin position="50"/>
        <end position="112"/>
    </location>
</feature>
<dbReference type="InterPro" id="IPR036063">
    <property type="entry name" value="Smr_dom_sf"/>
</dbReference>
<proteinExistence type="predicted"/>
<evidence type="ECO:0000259" key="1">
    <source>
        <dbReference type="Pfam" id="PF01713"/>
    </source>
</evidence>
<protein>
    <submittedName>
        <fullName evidence="2">DNA mismatch repair protein MutS</fullName>
    </submittedName>
</protein>
<dbReference type="RefSeq" id="WP_112237961.1">
    <property type="nucleotide sequence ID" value="NZ_CP030087.1"/>
</dbReference>